<dbReference type="GO" id="GO:0005886">
    <property type="term" value="C:plasma membrane"/>
    <property type="evidence" value="ECO:0007669"/>
    <property type="project" value="UniProtKB-SubCell"/>
</dbReference>
<dbReference type="InterPro" id="IPR052192">
    <property type="entry name" value="Insect_Ionotropic_Sensory_Rcpt"/>
</dbReference>
<name>A0A9N9WTI6_9DIPT</name>
<comment type="subcellular location">
    <subcellularLocation>
        <location evidence="1">Cell membrane</location>
        <topology evidence="1">Multi-pass membrane protein</topology>
    </subcellularLocation>
</comment>
<keyword evidence="3 8" id="KW-0812">Transmembrane</keyword>
<feature type="transmembrane region" description="Helical" evidence="8">
    <location>
        <begin position="389"/>
        <end position="408"/>
    </location>
</feature>
<keyword evidence="4 8" id="KW-1133">Transmembrane helix</keyword>
<accession>A0A9N9WTI6</accession>
<feature type="domain" description="Putative ionotropic receptor ligand binding" evidence="9">
    <location>
        <begin position="60"/>
        <end position="190"/>
    </location>
</feature>
<evidence type="ECO:0000256" key="1">
    <source>
        <dbReference type="ARBA" id="ARBA00004651"/>
    </source>
</evidence>
<keyword evidence="2" id="KW-1003">Cell membrane</keyword>
<keyword evidence="7" id="KW-0325">Glycoprotein</keyword>
<dbReference type="PANTHER" id="PTHR42643:SF30">
    <property type="entry name" value="IONOTROPIC RECEPTOR 40A-RELATED"/>
    <property type="match status" value="1"/>
</dbReference>
<evidence type="ECO:0000256" key="5">
    <source>
        <dbReference type="ARBA" id="ARBA00023136"/>
    </source>
</evidence>
<reference evidence="10" key="1">
    <citation type="submission" date="2022-01" db="EMBL/GenBank/DDBJ databases">
        <authorList>
            <person name="King R."/>
        </authorList>
    </citation>
    <scope>NUCLEOTIDE SEQUENCE</scope>
</reference>
<evidence type="ECO:0000313" key="10">
    <source>
        <dbReference type="EMBL" id="CAG9805380.1"/>
    </source>
</evidence>
<evidence type="ECO:0000259" key="9">
    <source>
        <dbReference type="Pfam" id="PF24061"/>
    </source>
</evidence>
<organism evidence="10 11">
    <name type="scientific">Chironomus riparius</name>
    <dbReference type="NCBI Taxonomy" id="315576"/>
    <lineage>
        <taxon>Eukaryota</taxon>
        <taxon>Metazoa</taxon>
        <taxon>Ecdysozoa</taxon>
        <taxon>Arthropoda</taxon>
        <taxon>Hexapoda</taxon>
        <taxon>Insecta</taxon>
        <taxon>Pterygota</taxon>
        <taxon>Neoptera</taxon>
        <taxon>Endopterygota</taxon>
        <taxon>Diptera</taxon>
        <taxon>Nematocera</taxon>
        <taxon>Chironomoidea</taxon>
        <taxon>Chironomidae</taxon>
        <taxon>Chironominae</taxon>
        <taxon>Chironomus</taxon>
    </lineage>
</organism>
<keyword evidence="6" id="KW-0675">Receptor</keyword>
<evidence type="ECO:0000256" key="3">
    <source>
        <dbReference type="ARBA" id="ARBA00022692"/>
    </source>
</evidence>
<protein>
    <recommendedName>
        <fullName evidence="9">Putative ionotropic receptor ligand binding domain-containing protein</fullName>
    </recommendedName>
</protein>
<evidence type="ECO:0000313" key="11">
    <source>
        <dbReference type="Proteomes" id="UP001153620"/>
    </source>
</evidence>
<dbReference type="PANTHER" id="PTHR42643">
    <property type="entry name" value="IONOTROPIC RECEPTOR 20A-RELATED"/>
    <property type="match status" value="1"/>
</dbReference>
<dbReference type="InterPro" id="IPR056198">
    <property type="entry name" value="LBD_receptor"/>
</dbReference>
<keyword evidence="5 8" id="KW-0472">Membrane</keyword>
<feature type="transmembrane region" description="Helical" evidence="8">
    <location>
        <begin position="572"/>
        <end position="591"/>
    </location>
</feature>
<evidence type="ECO:0000256" key="8">
    <source>
        <dbReference type="SAM" id="Phobius"/>
    </source>
</evidence>
<dbReference type="Pfam" id="PF24061">
    <property type="entry name" value="LBD_receptor"/>
    <property type="match status" value="1"/>
</dbReference>
<dbReference type="OrthoDB" id="7776976at2759"/>
<evidence type="ECO:0000256" key="4">
    <source>
        <dbReference type="ARBA" id="ARBA00022989"/>
    </source>
</evidence>
<gene>
    <name evidence="10" type="ORF">CHIRRI_LOCUS8252</name>
</gene>
<keyword evidence="11" id="KW-1185">Reference proteome</keyword>
<dbReference type="SUPFAM" id="SSF53850">
    <property type="entry name" value="Periplasmic binding protein-like II"/>
    <property type="match status" value="1"/>
</dbReference>
<evidence type="ECO:0000256" key="7">
    <source>
        <dbReference type="ARBA" id="ARBA00023180"/>
    </source>
</evidence>
<reference evidence="10" key="2">
    <citation type="submission" date="2022-10" db="EMBL/GenBank/DDBJ databases">
        <authorList>
            <consortium name="ENA_rothamsted_submissions"/>
            <consortium name="culmorum"/>
            <person name="King R."/>
        </authorList>
    </citation>
    <scope>NUCLEOTIDE SEQUENCE</scope>
</reference>
<sequence>MILLIPFIFGMNISNPELSRELKNLVEAFKLIRNDMRETFNTKGCTLITIADPQYREQHERIKLDILKYVFNHDTIRLRDTKLLSRKIITFSVILVDNMKVFRESANYIDTKRFLYSGYHIVIMLDANLIEVQELFEIYWSKNIYNVLIFINMYEETLLLTFELFDSTENCGKVSVKVINNFQNGKFINKIGSWKKFQNMNQCPITVTTYTDSIAVFKQILPNGSSALRGYEYEMIQYIANMLNFTLDLVYKEGKQEWGVVYENGSCTRGFEDLKNRNTDILLGDLYLKELRAKYFDPSAPYLNYPLFFILSKQPRLNMFQKMLSPFQSTVWILIAVTLCIGISAILMINFKFKLIKLIVFGENVNHPVTNLYTSFFGQPQTRLPYRNFSRILLMTFLIFSLVIRSAYQGSLYKFLQSDGRHKEPQTIAELIDKKYKFIIAKTNIDIVKDSHPKMYDASYIMEENDEVDLDVALKWFKRTASFASKTTLMNYSLANDNFPYKICKEQFLTFNIVLFYNKNFFLKLAIDEAIQKISMHGFMNHWMKKYDKTDKWRFIDRKPSVMTFDHLSGSFSLLLTGCVLSTFVFVFELIF</sequence>
<proteinExistence type="predicted"/>
<feature type="transmembrane region" description="Helical" evidence="8">
    <location>
        <begin position="331"/>
        <end position="351"/>
    </location>
</feature>
<dbReference type="Proteomes" id="UP001153620">
    <property type="component" value="Chromosome 2"/>
</dbReference>
<dbReference type="AlphaFoldDB" id="A0A9N9WTI6"/>
<dbReference type="Gene3D" id="1.10.287.70">
    <property type="match status" value="1"/>
</dbReference>
<dbReference type="EMBL" id="OU895878">
    <property type="protein sequence ID" value="CAG9805380.1"/>
    <property type="molecule type" value="Genomic_DNA"/>
</dbReference>
<evidence type="ECO:0000256" key="6">
    <source>
        <dbReference type="ARBA" id="ARBA00023170"/>
    </source>
</evidence>
<evidence type="ECO:0000256" key="2">
    <source>
        <dbReference type="ARBA" id="ARBA00022475"/>
    </source>
</evidence>
<dbReference type="Gene3D" id="3.40.190.10">
    <property type="entry name" value="Periplasmic binding protein-like II"/>
    <property type="match status" value="1"/>
</dbReference>